<accession>H6QAF8</accession>
<dbReference type="EMBL" id="CP003316">
    <property type="protein sequence ID" value="AFA39438.1"/>
    <property type="molecule type" value="Genomic_DNA"/>
</dbReference>
<dbReference type="STRING" id="698757.Pogu_1411"/>
<dbReference type="Proteomes" id="UP000009062">
    <property type="component" value="Chromosome"/>
</dbReference>
<dbReference type="AlphaFoldDB" id="H6QAF8"/>
<name>H6QAF8_PYROT</name>
<sequence length="34" mass="3753">MVKGRDVRVWLADVKGGVDLLYGLAKFLTCAKKT</sequence>
<protein>
    <submittedName>
        <fullName evidence="1">Uncharacterized protein</fullName>
    </submittedName>
</protein>
<dbReference type="KEGG" id="pog:Pogu_1411"/>
<evidence type="ECO:0000313" key="1">
    <source>
        <dbReference type="EMBL" id="AFA39438.1"/>
    </source>
</evidence>
<dbReference type="HOGENOM" id="CLU_3371404_0_0_2"/>
<reference evidence="1 2" key="1">
    <citation type="journal article" date="2012" name="Stand. Genomic Sci.">
        <title>Complete genome sequence of Pyrobaculum oguniense.</title>
        <authorList>
            <person name="Bernick D.L."/>
            <person name="Karplus K."/>
            <person name="Lui L.M."/>
            <person name="Coker J.K."/>
            <person name="Murphy J.N."/>
            <person name="Chan P.P."/>
            <person name="Cozen A.E."/>
            <person name="Lowe T.M."/>
        </authorList>
    </citation>
    <scope>NUCLEOTIDE SEQUENCE [LARGE SCALE GENOMIC DNA]</scope>
    <source>
        <strain evidence="1 2">TE7</strain>
    </source>
</reference>
<keyword evidence="2" id="KW-1185">Reference proteome</keyword>
<gene>
    <name evidence="1" type="ordered locus">Pogu_1411</name>
</gene>
<organism evidence="1 2">
    <name type="scientific">Pyrobaculum oguniense (strain DSM 13380 / JCM 10595 / TE7)</name>
    <dbReference type="NCBI Taxonomy" id="698757"/>
    <lineage>
        <taxon>Archaea</taxon>
        <taxon>Thermoproteota</taxon>
        <taxon>Thermoprotei</taxon>
        <taxon>Thermoproteales</taxon>
        <taxon>Thermoproteaceae</taxon>
        <taxon>Pyrobaculum</taxon>
    </lineage>
</organism>
<proteinExistence type="predicted"/>
<evidence type="ECO:0000313" key="2">
    <source>
        <dbReference type="Proteomes" id="UP000009062"/>
    </source>
</evidence>